<sequence length="142" mass="15635">MVAKEGLAGCRAPLAFSLAARLGAQKSRVSTHPQLAANACLGIHIKSGKLPLLYQASRSASSSTASLVIEEESMVIVMMAMKRNRLMRLVKSLTRRARREKKGTRRRGRRRRNRGEFSTLDEPDDDDDVPGVTVILRGGKGY</sequence>
<dbReference type="AlphaFoldDB" id="A0A4Y7TL05"/>
<feature type="compositionally biased region" description="Acidic residues" evidence="1">
    <location>
        <begin position="119"/>
        <end position="129"/>
    </location>
</feature>
<feature type="compositionally biased region" description="Basic residues" evidence="1">
    <location>
        <begin position="92"/>
        <end position="113"/>
    </location>
</feature>
<protein>
    <submittedName>
        <fullName evidence="2">Uncharacterized protein</fullName>
    </submittedName>
</protein>
<dbReference type="Proteomes" id="UP000298030">
    <property type="component" value="Unassembled WGS sequence"/>
</dbReference>
<keyword evidence="3" id="KW-1185">Reference proteome</keyword>
<dbReference type="EMBL" id="QPFP01000008">
    <property type="protein sequence ID" value="TEB34875.1"/>
    <property type="molecule type" value="Genomic_DNA"/>
</dbReference>
<proteinExistence type="predicted"/>
<reference evidence="2 3" key="1">
    <citation type="journal article" date="2019" name="Nat. Ecol. Evol.">
        <title>Megaphylogeny resolves global patterns of mushroom evolution.</title>
        <authorList>
            <person name="Varga T."/>
            <person name="Krizsan K."/>
            <person name="Foldi C."/>
            <person name="Dima B."/>
            <person name="Sanchez-Garcia M."/>
            <person name="Sanchez-Ramirez S."/>
            <person name="Szollosi G.J."/>
            <person name="Szarkandi J.G."/>
            <person name="Papp V."/>
            <person name="Albert L."/>
            <person name="Andreopoulos W."/>
            <person name="Angelini C."/>
            <person name="Antonin V."/>
            <person name="Barry K.W."/>
            <person name="Bougher N.L."/>
            <person name="Buchanan P."/>
            <person name="Buyck B."/>
            <person name="Bense V."/>
            <person name="Catcheside P."/>
            <person name="Chovatia M."/>
            <person name="Cooper J."/>
            <person name="Damon W."/>
            <person name="Desjardin D."/>
            <person name="Finy P."/>
            <person name="Geml J."/>
            <person name="Haridas S."/>
            <person name="Hughes K."/>
            <person name="Justo A."/>
            <person name="Karasinski D."/>
            <person name="Kautmanova I."/>
            <person name="Kiss B."/>
            <person name="Kocsube S."/>
            <person name="Kotiranta H."/>
            <person name="LaButti K.M."/>
            <person name="Lechner B.E."/>
            <person name="Liimatainen K."/>
            <person name="Lipzen A."/>
            <person name="Lukacs Z."/>
            <person name="Mihaltcheva S."/>
            <person name="Morgado L.N."/>
            <person name="Niskanen T."/>
            <person name="Noordeloos M.E."/>
            <person name="Ohm R.A."/>
            <person name="Ortiz-Santana B."/>
            <person name="Ovrebo C."/>
            <person name="Racz N."/>
            <person name="Riley R."/>
            <person name="Savchenko A."/>
            <person name="Shiryaev A."/>
            <person name="Soop K."/>
            <person name="Spirin V."/>
            <person name="Szebenyi C."/>
            <person name="Tomsovsky M."/>
            <person name="Tulloss R.E."/>
            <person name="Uehling J."/>
            <person name="Grigoriev I.V."/>
            <person name="Vagvolgyi C."/>
            <person name="Papp T."/>
            <person name="Martin F.M."/>
            <person name="Miettinen O."/>
            <person name="Hibbett D.S."/>
            <person name="Nagy L.G."/>
        </authorList>
    </citation>
    <scope>NUCLEOTIDE SEQUENCE [LARGE SCALE GENOMIC DNA]</scope>
    <source>
        <strain evidence="2 3">FP101781</strain>
    </source>
</reference>
<evidence type="ECO:0000313" key="2">
    <source>
        <dbReference type="EMBL" id="TEB34875.1"/>
    </source>
</evidence>
<gene>
    <name evidence="2" type="ORF">FA13DRAFT_1707090</name>
</gene>
<comment type="caution">
    <text evidence="2">The sequence shown here is derived from an EMBL/GenBank/DDBJ whole genome shotgun (WGS) entry which is preliminary data.</text>
</comment>
<evidence type="ECO:0000313" key="3">
    <source>
        <dbReference type="Proteomes" id="UP000298030"/>
    </source>
</evidence>
<organism evidence="2 3">
    <name type="scientific">Coprinellus micaceus</name>
    <name type="common">Glistening ink-cap mushroom</name>
    <name type="synonym">Coprinus micaceus</name>
    <dbReference type="NCBI Taxonomy" id="71717"/>
    <lineage>
        <taxon>Eukaryota</taxon>
        <taxon>Fungi</taxon>
        <taxon>Dikarya</taxon>
        <taxon>Basidiomycota</taxon>
        <taxon>Agaricomycotina</taxon>
        <taxon>Agaricomycetes</taxon>
        <taxon>Agaricomycetidae</taxon>
        <taxon>Agaricales</taxon>
        <taxon>Agaricineae</taxon>
        <taxon>Psathyrellaceae</taxon>
        <taxon>Coprinellus</taxon>
    </lineage>
</organism>
<evidence type="ECO:0000256" key="1">
    <source>
        <dbReference type="SAM" id="MobiDB-lite"/>
    </source>
</evidence>
<accession>A0A4Y7TL05</accession>
<feature type="region of interest" description="Disordered" evidence="1">
    <location>
        <begin position="92"/>
        <end position="131"/>
    </location>
</feature>
<name>A0A4Y7TL05_COPMI</name>